<keyword evidence="3" id="KW-1185">Reference proteome</keyword>
<organism evidence="2 3">
    <name type="scientific">Phytohabitans rumicis</name>
    <dbReference type="NCBI Taxonomy" id="1076125"/>
    <lineage>
        <taxon>Bacteria</taxon>
        <taxon>Bacillati</taxon>
        <taxon>Actinomycetota</taxon>
        <taxon>Actinomycetes</taxon>
        <taxon>Micromonosporales</taxon>
        <taxon>Micromonosporaceae</taxon>
    </lineage>
</organism>
<proteinExistence type="predicted"/>
<dbReference type="EMBL" id="BLPG01000001">
    <property type="protein sequence ID" value="GFJ93144.1"/>
    <property type="molecule type" value="Genomic_DNA"/>
</dbReference>
<evidence type="ECO:0000256" key="1">
    <source>
        <dbReference type="SAM" id="MobiDB-lite"/>
    </source>
</evidence>
<reference evidence="2 3" key="1">
    <citation type="submission" date="2020-03" db="EMBL/GenBank/DDBJ databases">
        <title>Whole genome shotgun sequence of Phytohabitans rumicis NBRC 108638.</title>
        <authorList>
            <person name="Komaki H."/>
            <person name="Tamura T."/>
        </authorList>
    </citation>
    <scope>NUCLEOTIDE SEQUENCE [LARGE SCALE GENOMIC DNA]</scope>
    <source>
        <strain evidence="2 3">NBRC 108638</strain>
    </source>
</reference>
<comment type="caution">
    <text evidence="2">The sequence shown here is derived from an EMBL/GenBank/DDBJ whole genome shotgun (WGS) entry which is preliminary data.</text>
</comment>
<dbReference type="Proteomes" id="UP000482960">
    <property type="component" value="Unassembled WGS sequence"/>
</dbReference>
<protein>
    <submittedName>
        <fullName evidence="2">Uncharacterized protein</fullName>
    </submittedName>
</protein>
<dbReference type="AlphaFoldDB" id="A0A6V8L9X8"/>
<sequence>MGARPHRRRADTAHRSPKGGSAIGQPPAQGRAPQTAASARIQPLTEELQNARNAGADAPFAVDTDLEQALVAVEVDLDDRARQAAARLADGQLRDELAAAGFTGPKQELFELEAAEYGIGVFMKWLRTGEVYKHAAAKRRVVEPPRRELTVDERRGLTNLIIGYGLAYFRKQALVGGRWRPDGGASLKTFFVGACLLQFKAAFEYWRGDTTGAESAADAVEEVATFCGQTHGDAADQALLHQRTWGVVEKIRDETTKKILVCVAAGMPYKDIAEAVGGGLTAEAVGARIQRIRAQHQPDPTGRRP</sequence>
<accession>A0A6V8L9X8</accession>
<evidence type="ECO:0000313" key="2">
    <source>
        <dbReference type="EMBL" id="GFJ93144.1"/>
    </source>
</evidence>
<name>A0A6V8L9X8_9ACTN</name>
<evidence type="ECO:0000313" key="3">
    <source>
        <dbReference type="Proteomes" id="UP000482960"/>
    </source>
</evidence>
<dbReference type="RefSeq" id="WP_173079840.1">
    <property type="nucleotide sequence ID" value="NZ_BAABJB010000049.1"/>
</dbReference>
<reference evidence="2 3" key="2">
    <citation type="submission" date="2020-03" db="EMBL/GenBank/DDBJ databases">
        <authorList>
            <person name="Ichikawa N."/>
            <person name="Kimura A."/>
            <person name="Kitahashi Y."/>
            <person name="Uohara A."/>
        </authorList>
    </citation>
    <scope>NUCLEOTIDE SEQUENCE [LARGE SCALE GENOMIC DNA]</scope>
    <source>
        <strain evidence="2 3">NBRC 108638</strain>
    </source>
</reference>
<feature type="region of interest" description="Disordered" evidence="1">
    <location>
        <begin position="1"/>
        <end position="38"/>
    </location>
</feature>
<gene>
    <name evidence="2" type="ORF">Prum_067860</name>
</gene>